<dbReference type="AlphaFoldDB" id="A0A4U5N401"/>
<gene>
    <name evidence="7" type="ORF">L596_018206</name>
</gene>
<proteinExistence type="inferred from homology"/>
<evidence type="ECO:0000256" key="6">
    <source>
        <dbReference type="SAM" id="Phobius"/>
    </source>
</evidence>
<evidence type="ECO:0000313" key="7">
    <source>
        <dbReference type="EMBL" id="TKR77189.1"/>
    </source>
</evidence>
<reference evidence="7 8" key="1">
    <citation type="journal article" date="2015" name="Genome Biol.">
        <title>Comparative genomics of Steinernema reveals deeply conserved gene regulatory networks.</title>
        <authorList>
            <person name="Dillman A.R."/>
            <person name="Macchietto M."/>
            <person name="Porter C.F."/>
            <person name="Rogers A."/>
            <person name="Williams B."/>
            <person name="Antoshechkin I."/>
            <person name="Lee M.M."/>
            <person name="Goodwin Z."/>
            <person name="Lu X."/>
            <person name="Lewis E.E."/>
            <person name="Goodrich-Blair H."/>
            <person name="Stock S.P."/>
            <person name="Adams B.J."/>
            <person name="Sternberg P.W."/>
            <person name="Mortazavi A."/>
        </authorList>
    </citation>
    <scope>NUCLEOTIDE SEQUENCE [LARGE SCALE GENOMIC DNA]</scope>
    <source>
        <strain evidence="7 8">ALL</strain>
    </source>
</reference>
<dbReference type="OrthoDB" id="8193498at2759"/>
<dbReference type="PANTHER" id="PTHR13674:SF5">
    <property type="entry name" value="UPF0389 PROTEIN CG9231"/>
    <property type="match status" value="1"/>
</dbReference>
<evidence type="ECO:0000313" key="8">
    <source>
        <dbReference type="Proteomes" id="UP000298663"/>
    </source>
</evidence>
<evidence type="ECO:0000256" key="3">
    <source>
        <dbReference type="ARBA" id="ARBA00022692"/>
    </source>
</evidence>
<evidence type="ECO:0000256" key="5">
    <source>
        <dbReference type="ARBA" id="ARBA00023136"/>
    </source>
</evidence>
<comment type="caution">
    <text evidence="7">The sequence shown here is derived from an EMBL/GenBank/DDBJ whole genome shotgun (WGS) entry which is preliminary data.</text>
</comment>
<comment type="subcellular location">
    <subcellularLocation>
        <location evidence="1">Membrane</location>
        <topology evidence="1">Single-pass membrane protein</topology>
    </subcellularLocation>
</comment>
<dbReference type="Proteomes" id="UP000298663">
    <property type="component" value="Unassembled WGS sequence"/>
</dbReference>
<sequence>MAAAPTIRSLLRLASKGDQRRLFCNGKVPQQQETAQPKASEGAERPMYMTSKSYKDTAYKNRFARSMDSSTGVRPTALQRRFLVITRMFAKRSDIPEFVAHGTMNRMHDRMRVVFIVVASVLFFSIFYVFELINHARIERDKRAGKVVTSIDG</sequence>
<dbReference type="PANTHER" id="PTHR13674">
    <property type="entry name" value="GROWTH AND TRANSFORMATION-DEPENDENT PROTEIN"/>
    <property type="match status" value="1"/>
</dbReference>
<keyword evidence="3 6" id="KW-0812">Transmembrane</keyword>
<keyword evidence="4 6" id="KW-1133">Transmembrane helix</keyword>
<evidence type="ECO:0000256" key="2">
    <source>
        <dbReference type="ARBA" id="ARBA00007363"/>
    </source>
</evidence>
<dbReference type="Pfam" id="PF06388">
    <property type="entry name" value="DUF1075"/>
    <property type="match status" value="1"/>
</dbReference>
<organism evidence="7 8">
    <name type="scientific">Steinernema carpocapsae</name>
    <name type="common">Entomopathogenic nematode</name>
    <dbReference type="NCBI Taxonomy" id="34508"/>
    <lineage>
        <taxon>Eukaryota</taxon>
        <taxon>Metazoa</taxon>
        <taxon>Ecdysozoa</taxon>
        <taxon>Nematoda</taxon>
        <taxon>Chromadorea</taxon>
        <taxon>Rhabditida</taxon>
        <taxon>Tylenchina</taxon>
        <taxon>Panagrolaimomorpha</taxon>
        <taxon>Strongyloidoidea</taxon>
        <taxon>Steinernematidae</taxon>
        <taxon>Steinernema</taxon>
    </lineage>
</organism>
<keyword evidence="8" id="KW-1185">Reference proteome</keyword>
<feature type="transmembrane region" description="Helical" evidence="6">
    <location>
        <begin position="113"/>
        <end position="130"/>
    </location>
</feature>
<name>A0A4U5N401_STECR</name>
<keyword evidence="5 6" id="KW-0472">Membrane</keyword>
<accession>A0A4U5N401</accession>
<protein>
    <submittedName>
        <fullName evidence="7">Uncharacterized protein</fullName>
    </submittedName>
</protein>
<reference evidence="7 8" key="2">
    <citation type="journal article" date="2019" name="G3 (Bethesda)">
        <title>Hybrid Assembly of the Genome of the Entomopathogenic Nematode Steinernema carpocapsae Identifies the X-Chromosome.</title>
        <authorList>
            <person name="Serra L."/>
            <person name="Macchietto M."/>
            <person name="Macias-Munoz A."/>
            <person name="McGill C.J."/>
            <person name="Rodriguez I.M."/>
            <person name="Rodriguez B."/>
            <person name="Murad R."/>
            <person name="Mortazavi A."/>
        </authorList>
    </citation>
    <scope>NUCLEOTIDE SEQUENCE [LARGE SCALE GENOMIC DNA]</scope>
    <source>
        <strain evidence="7 8">ALL</strain>
    </source>
</reference>
<dbReference type="InterPro" id="IPR009432">
    <property type="entry name" value="DUF1075"/>
</dbReference>
<evidence type="ECO:0000256" key="1">
    <source>
        <dbReference type="ARBA" id="ARBA00004167"/>
    </source>
</evidence>
<evidence type="ECO:0000256" key="4">
    <source>
        <dbReference type="ARBA" id="ARBA00022989"/>
    </source>
</evidence>
<dbReference type="GO" id="GO:0016020">
    <property type="term" value="C:membrane"/>
    <property type="evidence" value="ECO:0007669"/>
    <property type="project" value="UniProtKB-SubCell"/>
</dbReference>
<dbReference type="EMBL" id="AZBU02000005">
    <property type="protein sequence ID" value="TKR77189.1"/>
    <property type="molecule type" value="Genomic_DNA"/>
</dbReference>
<comment type="similarity">
    <text evidence="2">Belongs to the UPF0389 family.</text>
</comment>